<keyword evidence="1 5" id="KW-0949">S-adenosyl-L-methionine</keyword>
<comment type="cofactor">
    <cofactor evidence="5">
        <name>[4Fe-4S] cluster</name>
        <dbReference type="ChEBI" id="CHEBI:49883"/>
    </cofactor>
    <text evidence="5">Binds 1 [4Fe-4S] cluster. The cluster is coordinated with 3 cysteines and an exchangeable S-adenosyl-L-methionine.</text>
</comment>
<dbReference type="SUPFAM" id="SSF102114">
    <property type="entry name" value="Radical SAM enzymes"/>
    <property type="match status" value="1"/>
</dbReference>
<dbReference type="PIRSF" id="PIRSF004869">
    <property type="entry name" value="PflX_prd"/>
    <property type="match status" value="1"/>
</dbReference>
<dbReference type="Pfam" id="PF04055">
    <property type="entry name" value="Radical_SAM"/>
    <property type="match status" value="1"/>
</dbReference>
<proteinExistence type="predicted"/>
<dbReference type="InterPro" id="IPR013785">
    <property type="entry name" value="Aldolase_TIM"/>
</dbReference>
<dbReference type="InterPro" id="IPR058240">
    <property type="entry name" value="rSAM_sf"/>
</dbReference>
<keyword evidence="4 5" id="KW-0411">Iron-sulfur</keyword>
<feature type="domain" description="Radical SAM core" evidence="6">
    <location>
        <begin position="77"/>
        <end position="209"/>
    </location>
</feature>
<evidence type="ECO:0000256" key="1">
    <source>
        <dbReference type="ARBA" id="ARBA00022691"/>
    </source>
</evidence>
<evidence type="ECO:0000256" key="3">
    <source>
        <dbReference type="ARBA" id="ARBA00023004"/>
    </source>
</evidence>
<protein>
    <submittedName>
        <fullName evidence="7">Radical SAM protein</fullName>
    </submittedName>
</protein>
<sequence>MKPSYLDNLRRGVLRQRTQDALSRLAACDLCPRRCGVNRLGAEIGICRTGRNAWVSDADAHFGEEEPLVGTHGSGTIFFTHCSLGCCFCQNYDISHLGAGREVSAETLAASMLRLQEKGCHNINLVTPSHVVPQILEALMIAAENGLRIPLVYNTSAYDRVETLALLDGIVDIYMPDFKFWDSETAGATCDAADYPEIAKAAIREMHRQVGDLTLNAEGLAVRGLLVRHLVLPENLAGTDRVMAFLANDISKDTYVNIMNQYYPCGTASRIPALKRKITTAEFEAAIDMARKAGIHRLDRRRRAFIVW</sequence>
<dbReference type="EMBL" id="DSUH01000292">
    <property type="protein sequence ID" value="HGU33691.1"/>
    <property type="molecule type" value="Genomic_DNA"/>
</dbReference>
<dbReference type="GO" id="GO:0051536">
    <property type="term" value="F:iron-sulfur cluster binding"/>
    <property type="evidence" value="ECO:0007669"/>
    <property type="project" value="UniProtKB-KW"/>
</dbReference>
<keyword evidence="2 5" id="KW-0479">Metal-binding</keyword>
<feature type="binding site" evidence="5">
    <location>
        <position position="82"/>
    </location>
    <ligand>
        <name>[4Fe-4S] cluster</name>
        <dbReference type="ChEBI" id="CHEBI:49883"/>
        <note>4Fe-4S-S-AdoMet</note>
    </ligand>
</feature>
<evidence type="ECO:0000256" key="5">
    <source>
        <dbReference type="PIRSR" id="PIRSR004869-50"/>
    </source>
</evidence>
<dbReference type="InterPro" id="IPR040085">
    <property type="entry name" value="MJ0674-like"/>
</dbReference>
<dbReference type="SFLD" id="SFLDS00029">
    <property type="entry name" value="Radical_SAM"/>
    <property type="match status" value="1"/>
</dbReference>
<feature type="binding site" evidence="5">
    <location>
        <position position="89"/>
    </location>
    <ligand>
        <name>[4Fe-4S] cluster</name>
        <dbReference type="ChEBI" id="CHEBI:49883"/>
        <note>4Fe-4S-S-AdoMet</note>
    </ligand>
</feature>
<evidence type="ECO:0000259" key="6">
    <source>
        <dbReference type="Pfam" id="PF04055"/>
    </source>
</evidence>
<evidence type="ECO:0000256" key="2">
    <source>
        <dbReference type="ARBA" id="ARBA00022723"/>
    </source>
</evidence>
<name>A0A7C4VR12_9BACT</name>
<dbReference type="InterPro" id="IPR007197">
    <property type="entry name" value="rSAM"/>
</dbReference>
<accession>A0A7C4VR12</accession>
<keyword evidence="3 5" id="KW-0408">Iron</keyword>
<dbReference type="InterPro" id="IPR016431">
    <property type="entry name" value="Pyrv-formate_lyase-activ_prd"/>
</dbReference>
<gene>
    <name evidence="7" type="ORF">ENS29_12690</name>
</gene>
<dbReference type="AlphaFoldDB" id="A0A7C4VR12"/>
<organism evidence="7">
    <name type="scientific">Desulfatirhabdium butyrativorans</name>
    <dbReference type="NCBI Taxonomy" id="340467"/>
    <lineage>
        <taxon>Bacteria</taxon>
        <taxon>Pseudomonadati</taxon>
        <taxon>Thermodesulfobacteriota</taxon>
        <taxon>Desulfobacteria</taxon>
        <taxon>Desulfobacterales</taxon>
        <taxon>Desulfatirhabdiaceae</taxon>
        <taxon>Desulfatirhabdium</taxon>
    </lineage>
</organism>
<dbReference type="PANTHER" id="PTHR43075:SF1">
    <property type="entry name" value="FORMATE LYASE ACTIVATING ENZYME, PUTATIVE (AFU_ORTHOLOGUE AFUA_2G15630)-RELATED"/>
    <property type="match status" value="1"/>
</dbReference>
<feature type="binding site" evidence="5">
    <location>
        <position position="86"/>
    </location>
    <ligand>
        <name>[4Fe-4S] cluster</name>
        <dbReference type="ChEBI" id="CHEBI:49883"/>
        <note>4Fe-4S-S-AdoMet</note>
    </ligand>
</feature>
<evidence type="ECO:0000313" key="7">
    <source>
        <dbReference type="EMBL" id="HGU33691.1"/>
    </source>
</evidence>
<dbReference type="PANTHER" id="PTHR43075">
    <property type="entry name" value="FORMATE LYASE ACTIVATING ENZYME, PUTATIVE (AFU_ORTHOLOGUE AFUA_2G15630)-RELATED"/>
    <property type="match status" value="1"/>
</dbReference>
<dbReference type="Gene3D" id="3.20.20.70">
    <property type="entry name" value="Aldolase class I"/>
    <property type="match status" value="1"/>
</dbReference>
<dbReference type="GO" id="GO:0003824">
    <property type="term" value="F:catalytic activity"/>
    <property type="evidence" value="ECO:0007669"/>
    <property type="project" value="InterPro"/>
</dbReference>
<reference evidence="7" key="1">
    <citation type="journal article" date="2020" name="mSystems">
        <title>Genome- and Community-Level Interaction Insights into Carbon Utilization and Element Cycling Functions of Hydrothermarchaeota in Hydrothermal Sediment.</title>
        <authorList>
            <person name="Zhou Z."/>
            <person name="Liu Y."/>
            <person name="Xu W."/>
            <person name="Pan J."/>
            <person name="Luo Z.H."/>
            <person name="Li M."/>
        </authorList>
    </citation>
    <scope>NUCLEOTIDE SEQUENCE [LARGE SCALE GENOMIC DNA]</scope>
    <source>
        <strain evidence="7">SpSt-477</strain>
    </source>
</reference>
<dbReference type="GO" id="GO:0046872">
    <property type="term" value="F:metal ion binding"/>
    <property type="evidence" value="ECO:0007669"/>
    <property type="project" value="UniProtKB-KW"/>
</dbReference>
<evidence type="ECO:0000256" key="4">
    <source>
        <dbReference type="ARBA" id="ARBA00023014"/>
    </source>
</evidence>
<comment type="caution">
    <text evidence="7">The sequence shown here is derived from an EMBL/GenBank/DDBJ whole genome shotgun (WGS) entry which is preliminary data.</text>
</comment>
<dbReference type="SFLD" id="SFLDG01099">
    <property type="entry name" value="Uncharacterised_Radical_SAM_Su"/>
    <property type="match status" value="1"/>
</dbReference>